<name>A0ACC3MWM2_9PEZI</name>
<accession>A0ACC3MWM2</accession>
<protein>
    <submittedName>
        <fullName evidence="1">Uncharacterized protein</fullName>
    </submittedName>
</protein>
<comment type="caution">
    <text evidence="1">The sequence shown here is derived from an EMBL/GenBank/DDBJ whole genome shotgun (WGS) entry which is preliminary data.</text>
</comment>
<keyword evidence="2" id="KW-1185">Reference proteome</keyword>
<proteinExistence type="predicted"/>
<gene>
    <name evidence="1" type="ORF">LTR37_013910</name>
</gene>
<sequence>MDRFYLQNADLYRSLIDSVDSTVPAPHFSRHKAPPPNETVVKEQYNPDMVVAARIRPMLDEDVTVGFPRAVYPRARRTDEPQVVDLQDLYNHPRGRPVLRSSNYQLDMLFDSDATSTEIYANLVLDLISFAQQGGVGTLFAYGQTGSGKTFTVSQLQKLAALSLMDEDLLEQREIYITIVDIAANSAFDLLDSRKPIAVLEDSSGNTQLAGAKEHRVSAKDELLDLIAQAAVYRRTAPTMKNDASSRSHSICRISIRNTSSSSGNDGILYLVDLAGSEAARDVVQHGADRMRETREINMSLSVLKDCVQGKAESETFKLKGLRSKQKKVHVPIRQSTLTKVLKHVFDPTGGRACKTVVVACVNPSLADVAQSKNTLRYAEMLRAPIPTANR</sequence>
<reference evidence="1" key="1">
    <citation type="submission" date="2023-07" db="EMBL/GenBank/DDBJ databases">
        <title>Black Yeasts Isolated from many extreme environments.</title>
        <authorList>
            <person name="Coleine C."/>
            <person name="Stajich J.E."/>
            <person name="Selbmann L."/>
        </authorList>
    </citation>
    <scope>NUCLEOTIDE SEQUENCE</scope>
    <source>
        <strain evidence="1">CCFEE 5714</strain>
    </source>
</reference>
<evidence type="ECO:0000313" key="2">
    <source>
        <dbReference type="Proteomes" id="UP001281147"/>
    </source>
</evidence>
<dbReference type="Proteomes" id="UP001281147">
    <property type="component" value="Unassembled WGS sequence"/>
</dbReference>
<evidence type="ECO:0000313" key="1">
    <source>
        <dbReference type="EMBL" id="KAK3704357.1"/>
    </source>
</evidence>
<dbReference type="EMBL" id="JAUTXU010000140">
    <property type="protein sequence ID" value="KAK3704357.1"/>
    <property type="molecule type" value="Genomic_DNA"/>
</dbReference>
<organism evidence="1 2">
    <name type="scientific">Vermiconidia calcicola</name>
    <dbReference type="NCBI Taxonomy" id="1690605"/>
    <lineage>
        <taxon>Eukaryota</taxon>
        <taxon>Fungi</taxon>
        <taxon>Dikarya</taxon>
        <taxon>Ascomycota</taxon>
        <taxon>Pezizomycotina</taxon>
        <taxon>Dothideomycetes</taxon>
        <taxon>Dothideomycetidae</taxon>
        <taxon>Mycosphaerellales</taxon>
        <taxon>Extremaceae</taxon>
        <taxon>Vermiconidia</taxon>
    </lineage>
</organism>